<dbReference type="InterPro" id="IPR002455">
    <property type="entry name" value="GPCR3_GABA-B"/>
</dbReference>
<protein>
    <recommendedName>
        <fullName evidence="13">G-protein coupled receptors family 3 profile domain-containing protein</fullName>
    </recommendedName>
</protein>
<dbReference type="PROSITE" id="PS50259">
    <property type="entry name" value="G_PROTEIN_RECEP_F3_4"/>
    <property type="match status" value="1"/>
</dbReference>
<feature type="compositionally biased region" description="Low complexity" evidence="10">
    <location>
        <begin position="805"/>
        <end position="815"/>
    </location>
</feature>
<feature type="domain" description="G-protein coupled receptors family 3 profile" evidence="13">
    <location>
        <begin position="541"/>
        <end position="809"/>
    </location>
</feature>
<dbReference type="GO" id="GO:0038039">
    <property type="term" value="C:G protein-coupled receptor heterodimeric complex"/>
    <property type="evidence" value="ECO:0007669"/>
    <property type="project" value="TreeGrafter"/>
</dbReference>
<dbReference type="InterPro" id="IPR017978">
    <property type="entry name" value="GPCR_3_C"/>
</dbReference>
<comment type="subcellular location">
    <subcellularLocation>
        <location evidence="1">Membrane</location>
        <topology evidence="1">Multi-pass membrane protein</topology>
    </subcellularLocation>
</comment>
<accession>A0AAD3CLY3</accession>
<feature type="transmembrane region" description="Helical" evidence="11">
    <location>
        <begin position="642"/>
        <end position="664"/>
    </location>
</feature>
<keyword evidence="2 11" id="KW-0812">Transmembrane</keyword>
<comment type="caution">
    <text evidence="14">The sequence shown here is derived from an EMBL/GenBank/DDBJ whole genome shotgun (WGS) entry which is preliminary data.</text>
</comment>
<gene>
    <name evidence="14" type="ORF">CTEN210_03649</name>
</gene>
<feature type="signal peptide" evidence="12">
    <location>
        <begin position="1"/>
        <end position="20"/>
    </location>
</feature>
<dbReference type="EMBL" id="BLLK01000022">
    <property type="protein sequence ID" value="GFH47174.1"/>
    <property type="molecule type" value="Genomic_DNA"/>
</dbReference>
<keyword evidence="4" id="KW-0297">G-protein coupled receptor</keyword>
<evidence type="ECO:0000256" key="5">
    <source>
        <dbReference type="ARBA" id="ARBA00023136"/>
    </source>
</evidence>
<dbReference type="Pfam" id="PF00003">
    <property type="entry name" value="7tm_3"/>
    <property type="match status" value="1"/>
</dbReference>
<dbReference type="Proteomes" id="UP001054902">
    <property type="component" value="Unassembled WGS sequence"/>
</dbReference>
<proteinExistence type="predicted"/>
<keyword evidence="15" id="KW-1185">Reference proteome</keyword>
<evidence type="ECO:0000256" key="2">
    <source>
        <dbReference type="ARBA" id="ARBA00022692"/>
    </source>
</evidence>
<dbReference type="Gene3D" id="1.20.1070.10">
    <property type="entry name" value="Rhodopsin 7-helix transmembrane proteins"/>
    <property type="match status" value="1"/>
</dbReference>
<sequence length="1011" mass="113287">MKLSPWIASIALLLHGRVLACESDDQCPSGSSCNLELGYCSNPFRSGCLGVMARWKNKATPWNQQDDNTAYFNQRVCNSDDERNGNTNCRQAEFDYPEVRIGPSYWDSSQVTAWIYQIILSEVFGVPVTFETSAVLDSETKKRTDGTYLSFYDEEPSTSMPYSSTLYGTQDLIEGDVVDGDCLKTDKPCSLLIPEVWDVHTKAEIREGQKKGTILSEYANGIIGNLGFFIPHITATRYPEFSSYTGLSGDINRVKLAQVFKTPITWKEYCDSYDCSLPESAATREPENADEEDLYFMDGIYTGFFEANNVTDCEANPECMGHFVAPSCGWSVYAESQLYWNNIGLKSNGSLEPNNGYSYSQMYQVWLAANATNSDIIMVFYTPDPFVDTLAKSIDYAFHRVSLPPLTEACMAAQMNLDRCSDDVDERRGTIFAKCDYAHRPLSKVISRGLQTQSVSSIDGALDSPAFEILSRIKLPDLAIQSIFDEMTDGEKTTLSARSATCRWVHDNLQEFTRDFPRSYPRQKAYKEFNDVSYAGFFFGSIAIVVSTTAFALTYYWRDNRTIAGAQTDVLFSMLMGYTLVSISSLLHAALENSTTLCVLKTWTMHVGYCLALVPILVKMSTINKIRRNSRNCKRVKIDKNLFKKIITFAWGIVVIFMIVWTVVDPPSRIDTYFLVEDDDKDMLTNTVEVYESCSSKSNTWNIIALVVEFLILLSSTVLAFQSRDVMQFVPDSHWIGVLVYSHTLFLIATIVNVMTNSGAKGSSLAQKITSVILSIETIVAICVYFFTKFFIIYQQNEDDESSSRLRSASLSSDATKGSAKSKRKEETKSAVPMVQLDSSRYSVISRKSSNGSGALRRMTISGIKIPEGGIPNLIKSKSQIEEEKQKRKLSMDVMSETSDCTEPFKRRSGSMVSFCEDLENDGATNTTPSNGILKRKNSFDISAEIVSENDKLREEVESLREQLNLYKDEGINSCPKTDGDEMKNLLGGEGDCGLEFEDNTKEDWLPKTSN</sequence>
<feature type="transmembrane region" description="Helical" evidence="11">
    <location>
        <begin position="772"/>
        <end position="794"/>
    </location>
</feature>
<feature type="transmembrane region" description="Helical" evidence="11">
    <location>
        <begin position="603"/>
        <end position="621"/>
    </location>
</feature>
<reference evidence="14 15" key="1">
    <citation type="journal article" date="2021" name="Sci. Rep.">
        <title>The genome of the diatom Chaetoceros tenuissimus carries an ancient integrated fragment of an extant virus.</title>
        <authorList>
            <person name="Hongo Y."/>
            <person name="Kimura K."/>
            <person name="Takaki Y."/>
            <person name="Yoshida Y."/>
            <person name="Baba S."/>
            <person name="Kobayashi G."/>
            <person name="Nagasaki K."/>
            <person name="Hano T."/>
            <person name="Tomaru Y."/>
        </authorList>
    </citation>
    <scope>NUCLEOTIDE SEQUENCE [LARGE SCALE GENOMIC DNA]</scope>
    <source>
        <strain evidence="14 15">NIES-3715</strain>
    </source>
</reference>
<feature type="transmembrane region" description="Helical" evidence="11">
    <location>
        <begin position="701"/>
        <end position="721"/>
    </location>
</feature>
<evidence type="ECO:0000256" key="10">
    <source>
        <dbReference type="SAM" id="MobiDB-lite"/>
    </source>
</evidence>
<evidence type="ECO:0000256" key="9">
    <source>
        <dbReference type="SAM" id="Coils"/>
    </source>
</evidence>
<keyword evidence="3 11" id="KW-1133">Transmembrane helix</keyword>
<evidence type="ECO:0000256" key="8">
    <source>
        <dbReference type="ARBA" id="ARBA00023224"/>
    </source>
</evidence>
<dbReference type="PANTHER" id="PTHR10519:SF20">
    <property type="entry name" value="G-PROTEIN COUPLED RECEPTOR 156-RELATED"/>
    <property type="match status" value="1"/>
</dbReference>
<evidence type="ECO:0000256" key="11">
    <source>
        <dbReference type="SAM" id="Phobius"/>
    </source>
</evidence>
<evidence type="ECO:0000256" key="4">
    <source>
        <dbReference type="ARBA" id="ARBA00023040"/>
    </source>
</evidence>
<feature type="transmembrane region" description="Helical" evidence="11">
    <location>
        <begin position="733"/>
        <end position="752"/>
    </location>
</feature>
<evidence type="ECO:0000256" key="1">
    <source>
        <dbReference type="ARBA" id="ARBA00004141"/>
    </source>
</evidence>
<keyword evidence="5 11" id="KW-0472">Membrane</keyword>
<evidence type="ECO:0000256" key="6">
    <source>
        <dbReference type="ARBA" id="ARBA00023170"/>
    </source>
</evidence>
<keyword evidence="9" id="KW-0175">Coiled coil</keyword>
<keyword evidence="8" id="KW-0807">Transducer</keyword>
<feature type="chain" id="PRO_5042292846" description="G-protein coupled receptors family 3 profile domain-containing protein" evidence="12">
    <location>
        <begin position="21"/>
        <end position="1011"/>
    </location>
</feature>
<dbReference type="PANTHER" id="PTHR10519">
    <property type="entry name" value="GABA-B RECEPTOR"/>
    <property type="match status" value="1"/>
</dbReference>
<organism evidence="14 15">
    <name type="scientific">Chaetoceros tenuissimus</name>
    <dbReference type="NCBI Taxonomy" id="426638"/>
    <lineage>
        <taxon>Eukaryota</taxon>
        <taxon>Sar</taxon>
        <taxon>Stramenopiles</taxon>
        <taxon>Ochrophyta</taxon>
        <taxon>Bacillariophyta</taxon>
        <taxon>Coscinodiscophyceae</taxon>
        <taxon>Chaetocerotophycidae</taxon>
        <taxon>Chaetocerotales</taxon>
        <taxon>Chaetocerotaceae</taxon>
        <taxon>Chaetoceros</taxon>
    </lineage>
</organism>
<keyword evidence="12" id="KW-0732">Signal</keyword>
<feature type="transmembrane region" description="Helical" evidence="11">
    <location>
        <begin position="569"/>
        <end position="591"/>
    </location>
</feature>
<evidence type="ECO:0000256" key="7">
    <source>
        <dbReference type="ARBA" id="ARBA00023180"/>
    </source>
</evidence>
<dbReference type="GO" id="GO:0007214">
    <property type="term" value="P:gamma-aminobutyric acid signaling pathway"/>
    <property type="evidence" value="ECO:0007669"/>
    <property type="project" value="TreeGrafter"/>
</dbReference>
<feature type="transmembrane region" description="Helical" evidence="11">
    <location>
        <begin position="534"/>
        <end position="557"/>
    </location>
</feature>
<feature type="coiled-coil region" evidence="9">
    <location>
        <begin position="943"/>
        <end position="970"/>
    </location>
</feature>
<name>A0AAD3CLY3_9STRA</name>
<dbReference type="GO" id="GO:0004965">
    <property type="term" value="F:G protein-coupled GABA receptor activity"/>
    <property type="evidence" value="ECO:0007669"/>
    <property type="project" value="InterPro"/>
</dbReference>
<keyword evidence="7" id="KW-0325">Glycoprotein</keyword>
<dbReference type="AlphaFoldDB" id="A0AAD3CLY3"/>
<feature type="region of interest" description="Disordered" evidence="10">
    <location>
        <begin position="804"/>
        <end position="832"/>
    </location>
</feature>
<evidence type="ECO:0000313" key="14">
    <source>
        <dbReference type="EMBL" id="GFH47174.1"/>
    </source>
</evidence>
<evidence type="ECO:0000313" key="15">
    <source>
        <dbReference type="Proteomes" id="UP001054902"/>
    </source>
</evidence>
<evidence type="ECO:0000259" key="13">
    <source>
        <dbReference type="PROSITE" id="PS50259"/>
    </source>
</evidence>
<keyword evidence="6" id="KW-0675">Receptor</keyword>
<evidence type="ECO:0000256" key="12">
    <source>
        <dbReference type="SAM" id="SignalP"/>
    </source>
</evidence>
<evidence type="ECO:0000256" key="3">
    <source>
        <dbReference type="ARBA" id="ARBA00022989"/>
    </source>
</evidence>